<dbReference type="RefSeq" id="WP_188950172.1">
    <property type="nucleotide sequence ID" value="NZ_BMIB01000001.1"/>
</dbReference>
<keyword evidence="2" id="KW-0963">Cytoplasm</keyword>
<dbReference type="Gene3D" id="1.10.150.130">
    <property type="match status" value="1"/>
</dbReference>
<dbReference type="GO" id="GO:0007059">
    <property type="term" value="P:chromosome segregation"/>
    <property type="evidence" value="ECO:0007669"/>
    <property type="project" value="UniProtKB-KW"/>
</dbReference>
<dbReference type="InterPro" id="IPR011010">
    <property type="entry name" value="DNA_brk_join_enz"/>
</dbReference>
<evidence type="ECO:0000256" key="5">
    <source>
        <dbReference type="ARBA" id="ARBA00022908"/>
    </source>
</evidence>
<dbReference type="InterPro" id="IPR013762">
    <property type="entry name" value="Integrase-like_cat_sf"/>
</dbReference>
<proteinExistence type="predicted"/>
<dbReference type="Gene3D" id="1.10.443.10">
    <property type="entry name" value="Intergrase catalytic core"/>
    <property type="match status" value="1"/>
</dbReference>
<evidence type="ECO:0000256" key="7">
    <source>
        <dbReference type="ARBA" id="ARBA00023172"/>
    </source>
</evidence>
<keyword evidence="4" id="KW-0159">Chromosome partition</keyword>
<evidence type="ECO:0000256" key="4">
    <source>
        <dbReference type="ARBA" id="ARBA00022829"/>
    </source>
</evidence>
<evidence type="ECO:0000256" key="3">
    <source>
        <dbReference type="ARBA" id="ARBA00022618"/>
    </source>
</evidence>
<dbReference type="SUPFAM" id="SSF56349">
    <property type="entry name" value="DNA breaking-rejoining enzymes"/>
    <property type="match status" value="1"/>
</dbReference>
<keyword evidence="14" id="KW-1185">Reference proteome</keyword>
<reference evidence="13" key="2">
    <citation type="submission" date="2020-09" db="EMBL/GenBank/DDBJ databases">
        <authorList>
            <person name="Sun Q."/>
            <person name="Zhou Y."/>
        </authorList>
    </citation>
    <scope>NUCLEOTIDE SEQUENCE</scope>
    <source>
        <strain evidence="13">CGMCC 1.15290</strain>
    </source>
</reference>
<evidence type="ECO:0000259" key="11">
    <source>
        <dbReference type="PROSITE" id="PS51898"/>
    </source>
</evidence>
<evidence type="ECO:0000313" key="13">
    <source>
        <dbReference type="EMBL" id="GGH58268.1"/>
    </source>
</evidence>
<feature type="domain" description="Core-binding (CB)" evidence="12">
    <location>
        <begin position="3"/>
        <end position="90"/>
    </location>
</feature>
<comment type="subcellular location">
    <subcellularLocation>
        <location evidence="1">Cytoplasm</location>
    </subcellularLocation>
</comment>
<feature type="domain" description="Tyr recombinase" evidence="11">
    <location>
        <begin position="129"/>
        <end position="327"/>
    </location>
</feature>
<organism evidence="13 14">
    <name type="scientific">Filimonas zeae</name>
    <dbReference type="NCBI Taxonomy" id="1737353"/>
    <lineage>
        <taxon>Bacteria</taxon>
        <taxon>Pseudomonadati</taxon>
        <taxon>Bacteroidota</taxon>
        <taxon>Chitinophagia</taxon>
        <taxon>Chitinophagales</taxon>
        <taxon>Chitinophagaceae</taxon>
        <taxon>Filimonas</taxon>
    </lineage>
</organism>
<dbReference type="PANTHER" id="PTHR30349">
    <property type="entry name" value="PHAGE INTEGRASE-RELATED"/>
    <property type="match status" value="1"/>
</dbReference>
<dbReference type="Proteomes" id="UP000627292">
    <property type="component" value="Unassembled WGS sequence"/>
</dbReference>
<dbReference type="InterPro" id="IPR010998">
    <property type="entry name" value="Integrase_recombinase_N"/>
</dbReference>
<dbReference type="Pfam" id="PF02899">
    <property type="entry name" value="Phage_int_SAM_1"/>
    <property type="match status" value="1"/>
</dbReference>
<name>A0A917IPV2_9BACT</name>
<dbReference type="PROSITE" id="PS51900">
    <property type="entry name" value="CB"/>
    <property type="match status" value="1"/>
</dbReference>
<dbReference type="InterPro" id="IPR004107">
    <property type="entry name" value="Integrase_SAM-like_N"/>
</dbReference>
<dbReference type="GO" id="GO:0005737">
    <property type="term" value="C:cytoplasm"/>
    <property type="evidence" value="ECO:0007669"/>
    <property type="project" value="UniProtKB-SubCell"/>
</dbReference>
<dbReference type="InterPro" id="IPR044068">
    <property type="entry name" value="CB"/>
</dbReference>
<feature type="region of interest" description="Disordered" evidence="10">
    <location>
        <begin position="137"/>
        <end position="160"/>
    </location>
</feature>
<keyword evidence="8" id="KW-0131">Cell cycle</keyword>
<evidence type="ECO:0000256" key="6">
    <source>
        <dbReference type="ARBA" id="ARBA00023125"/>
    </source>
</evidence>
<feature type="compositionally biased region" description="Polar residues" evidence="10">
    <location>
        <begin position="137"/>
        <end position="154"/>
    </location>
</feature>
<dbReference type="GO" id="GO:0051301">
    <property type="term" value="P:cell division"/>
    <property type="evidence" value="ECO:0007669"/>
    <property type="project" value="UniProtKB-KW"/>
</dbReference>
<keyword evidence="7" id="KW-0233">DNA recombination</keyword>
<evidence type="ECO:0000256" key="1">
    <source>
        <dbReference type="ARBA" id="ARBA00004496"/>
    </source>
</evidence>
<dbReference type="Pfam" id="PF00589">
    <property type="entry name" value="Phage_integrase"/>
    <property type="match status" value="1"/>
</dbReference>
<dbReference type="PROSITE" id="PS51898">
    <property type="entry name" value="TYR_RECOMBINASE"/>
    <property type="match status" value="1"/>
</dbReference>
<evidence type="ECO:0000256" key="8">
    <source>
        <dbReference type="ARBA" id="ARBA00023306"/>
    </source>
</evidence>
<keyword evidence="6 9" id="KW-0238">DNA-binding</keyword>
<comment type="caution">
    <text evidence="13">The sequence shown here is derived from an EMBL/GenBank/DDBJ whole genome shotgun (WGS) entry which is preliminary data.</text>
</comment>
<dbReference type="GO" id="GO:0003677">
    <property type="term" value="F:DNA binding"/>
    <property type="evidence" value="ECO:0007669"/>
    <property type="project" value="UniProtKB-UniRule"/>
</dbReference>
<keyword evidence="5" id="KW-0229">DNA integration</keyword>
<dbReference type="AlphaFoldDB" id="A0A917IPV2"/>
<reference evidence="13" key="1">
    <citation type="journal article" date="2014" name="Int. J. Syst. Evol. Microbiol.">
        <title>Complete genome sequence of Corynebacterium casei LMG S-19264T (=DSM 44701T), isolated from a smear-ripened cheese.</title>
        <authorList>
            <consortium name="US DOE Joint Genome Institute (JGI-PGF)"/>
            <person name="Walter F."/>
            <person name="Albersmeier A."/>
            <person name="Kalinowski J."/>
            <person name="Ruckert C."/>
        </authorList>
    </citation>
    <scope>NUCLEOTIDE SEQUENCE</scope>
    <source>
        <strain evidence="13">CGMCC 1.15290</strain>
    </source>
</reference>
<protein>
    <submittedName>
        <fullName evidence="13">Integrase</fullName>
    </submittedName>
</protein>
<sequence length="333" mass="37652">MLPLYEPYLQQFLNYLRFEKRYSQHTVLSYQNDLEQFFAYLSADFDGPAIPHITSGFIRSWMASLKEENYTAKSINRKLSALRTFFKKQLKDEVIQQSPLTTIVTPKISKRLPVFAPEAEMKGLLAGMRQDSVLPDSSEQQVYAQAGRDNSATPGGSLPAEMHPELSPLEILTHRLIISIFYYTGMRLSELIHLKEKQVDAYYSQLKVLGKGNKERIIPVSAGLMKEIQDYIAAKPQKAAEGAFLLVNKKGKPFTPSAMRAIVKKYLGNIPTLEKTSPHVLRHTFATHLMNNGADLNAVKELLGHSSLASTQVYTHNTIEKLRDIYRKAHPKA</sequence>
<dbReference type="InterPro" id="IPR002104">
    <property type="entry name" value="Integrase_catalytic"/>
</dbReference>
<dbReference type="GO" id="GO:0015074">
    <property type="term" value="P:DNA integration"/>
    <property type="evidence" value="ECO:0007669"/>
    <property type="project" value="UniProtKB-KW"/>
</dbReference>
<accession>A0A917IPV2</accession>
<evidence type="ECO:0000256" key="2">
    <source>
        <dbReference type="ARBA" id="ARBA00022490"/>
    </source>
</evidence>
<dbReference type="GO" id="GO:0006310">
    <property type="term" value="P:DNA recombination"/>
    <property type="evidence" value="ECO:0007669"/>
    <property type="project" value="UniProtKB-KW"/>
</dbReference>
<evidence type="ECO:0000259" key="12">
    <source>
        <dbReference type="PROSITE" id="PS51900"/>
    </source>
</evidence>
<dbReference type="EMBL" id="BMIB01000001">
    <property type="protein sequence ID" value="GGH58268.1"/>
    <property type="molecule type" value="Genomic_DNA"/>
</dbReference>
<keyword evidence="3" id="KW-0132">Cell division</keyword>
<gene>
    <name evidence="13" type="primary">xerC</name>
    <name evidence="13" type="ORF">GCM10011379_03830</name>
</gene>
<dbReference type="PANTHER" id="PTHR30349:SF77">
    <property type="entry name" value="TYROSINE RECOMBINASE XERC"/>
    <property type="match status" value="1"/>
</dbReference>
<evidence type="ECO:0000256" key="9">
    <source>
        <dbReference type="PROSITE-ProRule" id="PRU01248"/>
    </source>
</evidence>
<dbReference type="InterPro" id="IPR050090">
    <property type="entry name" value="Tyrosine_recombinase_XerCD"/>
</dbReference>
<evidence type="ECO:0000313" key="14">
    <source>
        <dbReference type="Proteomes" id="UP000627292"/>
    </source>
</evidence>
<evidence type="ECO:0000256" key="10">
    <source>
        <dbReference type="SAM" id="MobiDB-lite"/>
    </source>
</evidence>